<accession>A0A4P9WRU5</accession>
<reference evidence="1" key="1">
    <citation type="submission" date="2018-08" db="EMBL/GenBank/DDBJ databases">
        <title>Leveraging single-cell genomics to expand the Fungal Tree of Life.</title>
        <authorList>
            <consortium name="DOE Joint Genome Institute"/>
            <person name="Ahrendt S.R."/>
            <person name="Quandt C.A."/>
            <person name="Ciobanu D."/>
            <person name="Clum A."/>
            <person name="Salamov A."/>
            <person name="Andreopoulos B."/>
            <person name="Cheng J.-F."/>
            <person name="Woyke T."/>
            <person name="Pelin A."/>
            <person name="Henrissat B."/>
            <person name="Reynolds N."/>
            <person name="Benny G.L."/>
            <person name="Smith M.E."/>
            <person name="James T.Y."/>
            <person name="Grigoriev I.V."/>
        </authorList>
    </citation>
    <scope>NUCLEOTIDE SEQUENCE</scope>
    <source>
        <strain evidence="1">ATCC 52028</strain>
    </source>
</reference>
<evidence type="ECO:0008006" key="2">
    <source>
        <dbReference type="Google" id="ProtNLM"/>
    </source>
</evidence>
<proteinExistence type="predicted"/>
<dbReference type="AlphaFoldDB" id="A0A4P9WRU5"/>
<gene>
    <name evidence="1" type="ORF">CAUPRSCDRAFT_12348</name>
</gene>
<dbReference type="EMBL" id="ML010608">
    <property type="protein sequence ID" value="RKO95951.1"/>
    <property type="molecule type" value="Genomic_DNA"/>
</dbReference>
<name>A0A4P9WRU5_9FUNG</name>
<protein>
    <recommendedName>
        <fullName evidence="2">Galactose-binding like protein</fullName>
    </recommendedName>
</protein>
<organism evidence="1">
    <name type="scientific">Caulochytrium protostelioides</name>
    <dbReference type="NCBI Taxonomy" id="1555241"/>
    <lineage>
        <taxon>Eukaryota</taxon>
        <taxon>Fungi</taxon>
        <taxon>Fungi incertae sedis</taxon>
        <taxon>Chytridiomycota</taxon>
        <taxon>Chytridiomycota incertae sedis</taxon>
        <taxon>Chytridiomycetes</taxon>
        <taxon>Caulochytriales</taxon>
        <taxon>Caulochytriaceae</taxon>
        <taxon>Caulochytrium</taxon>
    </lineage>
</organism>
<dbReference type="SUPFAM" id="SSF49785">
    <property type="entry name" value="Galactose-binding domain-like"/>
    <property type="match status" value="1"/>
</dbReference>
<evidence type="ECO:0000313" key="1">
    <source>
        <dbReference type="EMBL" id="RKO95951.1"/>
    </source>
</evidence>
<dbReference type="InterPro" id="IPR008979">
    <property type="entry name" value="Galactose-bd-like_sf"/>
</dbReference>
<sequence>MSYCDSGEAEGLTQHVGQAPIPAGILVNCIASSPFSSLTAMPDAELIPLLAKEVVKLRVSSVLNRDTKTYGKQHLLDASEETCWNSDEGAAQWVDLQFDRPVEIFAVHLMCQGGFVPREAKLTAPPPSQATDAPAAAFTFYPDDVNSRQVFTTDAPLRGNHFRLHLSTSSDFFGRVTIYHLQMYGREVVA</sequence>
<dbReference type="Proteomes" id="UP000268535">
    <property type="component" value="Unassembled WGS sequence"/>
</dbReference>
<dbReference type="Gene3D" id="2.60.120.260">
    <property type="entry name" value="Galactose-binding domain-like"/>
    <property type="match status" value="1"/>
</dbReference>